<dbReference type="KEGG" id="cmic:caldi_20790"/>
<proteinExistence type="predicted"/>
<evidence type="ECO:0000313" key="3">
    <source>
        <dbReference type="Proteomes" id="UP001163687"/>
    </source>
</evidence>
<sequence>MPGWLLPTALIAWGVWMLVWAPEVAARYRRMLPREGAGTGPPLLQAWEARLLGLVWIGLGIGLLVAGLT</sequence>
<accession>A0AA35CKI1</accession>
<evidence type="ECO:0000256" key="1">
    <source>
        <dbReference type="SAM" id="Phobius"/>
    </source>
</evidence>
<dbReference type="RefSeq" id="WP_264841672.1">
    <property type="nucleotide sequence ID" value="NZ_AP025628.1"/>
</dbReference>
<gene>
    <name evidence="2" type="ORF">caldi_20790</name>
</gene>
<dbReference type="AlphaFoldDB" id="A0AA35CKI1"/>
<organism evidence="2 3">
    <name type="scientific">Caldinitratiruptor microaerophilus</name>
    <dbReference type="NCBI Taxonomy" id="671077"/>
    <lineage>
        <taxon>Bacteria</taxon>
        <taxon>Bacillati</taxon>
        <taxon>Bacillota</taxon>
        <taxon>Clostridia</taxon>
        <taxon>Eubacteriales</taxon>
        <taxon>Symbiobacteriaceae</taxon>
        <taxon>Caldinitratiruptor</taxon>
    </lineage>
</organism>
<keyword evidence="1" id="KW-0472">Membrane</keyword>
<name>A0AA35CKI1_9FIRM</name>
<reference evidence="2" key="1">
    <citation type="submission" date="2022-03" db="EMBL/GenBank/DDBJ databases">
        <title>Complete genome sequence of Caldinitratiruptor microaerophilus.</title>
        <authorList>
            <person name="Mukaiyama R."/>
            <person name="Nishiyama T."/>
            <person name="Ueda K."/>
        </authorList>
    </citation>
    <scope>NUCLEOTIDE SEQUENCE</scope>
    <source>
        <strain evidence="2">JCM 16183</strain>
    </source>
</reference>
<feature type="transmembrane region" description="Helical" evidence="1">
    <location>
        <begin position="49"/>
        <end position="68"/>
    </location>
</feature>
<dbReference type="EMBL" id="AP025628">
    <property type="protein sequence ID" value="BDG60989.1"/>
    <property type="molecule type" value="Genomic_DNA"/>
</dbReference>
<keyword evidence="1" id="KW-0812">Transmembrane</keyword>
<keyword evidence="3" id="KW-1185">Reference proteome</keyword>
<dbReference type="Proteomes" id="UP001163687">
    <property type="component" value="Chromosome"/>
</dbReference>
<evidence type="ECO:0000313" key="2">
    <source>
        <dbReference type="EMBL" id="BDG60989.1"/>
    </source>
</evidence>
<protein>
    <submittedName>
        <fullName evidence="2">Uncharacterized protein</fullName>
    </submittedName>
</protein>
<keyword evidence="1" id="KW-1133">Transmembrane helix</keyword>